<dbReference type="InterPro" id="IPR012675">
    <property type="entry name" value="Beta-grasp_dom_sf"/>
</dbReference>
<evidence type="ECO:0000313" key="1">
    <source>
        <dbReference type="EMBL" id="SVD38224.1"/>
    </source>
</evidence>
<protein>
    <recommendedName>
        <fullName evidence="2">2Fe-2S ferredoxin-type domain-containing protein</fullName>
    </recommendedName>
</protein>
<feature type="non-terminal residue" evidence="1">
    <location>
        <position position="1"/>
    </location>
</feature>
<accession>A0A382UVF8</accession>
<dbReference type="GO" id="GO:0051536">
    <property type="term" value="F:iron-sulfur cluster binding"/>
    <property type="evidence" value="ECO:0007669"/>
    <property type="project" value="InterPro"/>
</dbReference>
<proteinExistence type="predicted"/>
<sequence>VQNEPLSNPNYDFFVIEVLNKMPKVTITNEETGETKEYKLGYGANLRKSALFQDVDLYKGLNSQLNCRGMGLCGKCVIEPTPLENVSEQTLFEKIHRLEPHQRLGCRTKVFGPVTIKAGIQD</sequence>
<gene>
    <name evidence="1" type="ORF">METZ01_LOCUS391078</name>
</gene>
<dbReference type="AlphaFoldDB" id="A0A382UVF8"/>
<dbReference type="SUPFAM" id="SSF54292">
    <property type="entry name" value="2Fe-2S ferredoxin-like"/>
    <property type="match status" value="1"/>
</dbReference>
<dbReference type="InterPro" id="IPR036010">
    <property type="entry name" value="2Fe-2S_ferredoxin-like_sf"/>
</dbReference>
<organism evidence="1">
    <name type="scientific">marine metagenome</name>
    <dbReference type="NCBI Taxonomy" id="408172"/>
    <lineage>
        <taxon>unclassified sequences</taxon>
        <taxon>metagenomes</taxon>
        <taxon>ecological metagenomes</taxon>
    </lineage>
</organism>
<reference evidence="1" key="1">
    <citation type="submission" date="2018-05" db="EMBL/GenBank/DDBJ databases">
        <authorList>
            <person name="Lanie J.A."/>
            <person name="Ng W.-L."/>
            <person name="Kazmierczak K.M."/>
            <person name="Andrzejewski T.M."/>
            <person name="Davidsen T.M."/>
            <person name="Wayne K.J."/>
            <person name="Tettelin H."/>
            <person name="Glass J.I."/>
            <person name="Rusch D."/>
            <person name="Podicherti R."/>
            <person name="Tsui H.-C.T."/>
            <person name="Winkler M.E."/>
        </authorList>
    </citation>
    <scope>NUCLEOTIDE SEQUENCE</scope>
</reference>
<dbReference type="Gene3D" id="3.10.20.30">
    <property type="match status" value="1"/>
</dbReference>
<name>A0A382UVF8_9ZZZZ</name>
<evidence type="ECO:0008006" key="2">
    <source>
        <dbReference type="Google" id="ProtNLM"/>
    </source>
</evidence>
<dbReference type="EMBL" id="UINC01147098">
    <property type="protein sequence ID" value="SVD38224.1"/>
    <property type="molecule type" value="Genomic_DNA"/>
</dbReference>